<dbReference type="OrthoDB" id="9939953at2759"/>
<protein>
    <recommendedName>
        <fullName evidence="2">Protein phosphatase 1 regulatory subunit 26 N-terminal domain-containing protein</fullName>
    </recommendedName>
</protein>
<accession>A0A8C9T2M1</accession>
<reference evidence="3" key="3">
    <citation type="submission" date="2025-09" db="UniProtKB">
        <authorList>
            <consortium name="Ensembl"/>
        </authorList>
    </citation>
    <scope>IDENTIFICATION</scope>
</reference>
<reference evidence="3 4" key="1">
    <citation type="submission" date="2019-04" db="EMBL/GenBank/DDBJ databases">
        <authorList>
            <consortium name="Wellcome Sanger Institute Data Sharing"/>
        </authorList>
    </citation>
    <scope>NUCLEOTIDE SEQUENCE [LARGE SCALE GENOMIC DNA]</scope>
</reference>
<dbReference type="Pfam" id="PF15740">
    <property type="entry name" value="PPP1R26_N"/>
    <property type="match status" value="3"/>
</dbReference>
<feature type="compositionally biased region" description="Low complexity" evidence="1">
    <location>
        <begin position="332"/>
        <end position="348"/>
    </location>
</feature>
<evidence type="ECO:0000313" key="4">
    <source>
        <dbReference type="Proteomes" id="UP000694397"/>
    </source>
</evidence>
<dbReference type="PANTHER" id="PTHR15724:SF0">
    <property type="entry name" value="PROTEIN PHOSPHATASE 1 REGULATORY SUBUNIT 26"/>
    <property type="match status" value="1"/>
</dbReference>
<reference evidence="3" key="2">
    <citation type="submission" date="2025-08" db="UniProtKB">
        <authorList>
            <consortium name="Ensembl"/>
        </authorList>
    </citation>
    <scope>IDENTIFICATION</scope>
</reference>
<dbReference type="PANTHER" id="PTHR15724">
    <property type="entry name" value="PROTEIN PHOSPHATASE 1 REGULATORY SUBUNIT 26"/>
    <property type="match status" value="1"/>
</dbReference>
<feature type="compositionally biased region" description="Polar residues" evidence="1">
    <location>
        <begin position="1065"/>
        <end position="1075"/>
    </location>
</feature>
<dbReference type="InterPro" id="IPR031474">
    <property type="entry name" value="PPP1R26_N"/>
</dbReference>
<organism evidence="3 4">
    <name type="scientific">Scleropages formosus</name>
    <name type="common">Asian bonytongue</name>
    <name type="synonym">Osteoglossum formosum</name>
    <dbReference type="NCBI Taxonomy" id="113540"/>
    <lineage>
        <taxon>Eukaryota</taxon>
        <taxon>Metazoa</taxon>
        <taxon>Chordata</taxon>
        <taxon>Craniata</taxon>
        <taxon>Vertebrata</taxon>
        <taxon>Euteleostomi</taxon>
        <taxon>Actinopterygii</taxon>
        <taxon>Neopterygii</taxon>
        <taxon>Teleostei</taxon>
        <taxon>Osteoglossocephala</taxon>
        <taxon>Osteoglossomorpha</taxon>
        <taxon>Osteoglossiformes</taxon>
        <taxon>Osteoglossidae</taxon>
        <taxon>Scleropages</taxon>
    </lineage>
</organism>
<dbReference type="Ensembl" id="ENSSFOT00015054400.1">
    <property type="protein sequence ID" value="ENSSFOP00015045896.1"/>
    <property type="gene ID" value="ENSSFOG00015031650.1"/>
</dbReference>
<proteinExistence type="predicted"/>
<feature type="domain" description="Protein phosphatase 1 regulatory subunit 26 N-terminal" evidence="2">
    <location>
        <begin position="278"/>
        <end position="537"/>
    </location>
</feature>
<evidence type="ECO:0000259" key="2">
    <source>
        <dbReference type="Pfam" id="PF15740"/>
    </source>
</evidence>
<dbReference type="GeneTree" id="ENSGT00390000014118"/>
<feature type="region of interest" description="Disordered" evidence="1">
    <location>
        <begin position="1023"/>
        <end position="1081"/>
    </location>
</feature>
<evidence type="ECO:0000313" key="3">
    <source>
        <dbReference type="Ensembl" id="ENSSFOP00015045896.1"/>
    </source>
</evidence>
<feature type="region of interest" description="Disordered" evidence="1">
    <location>
        <begin position="606"/>
        <end position="639"/>
    </location>
</feature>
<gene>
    <name evidence="3" type="primary">LOC108924958</name>
</gene>
<dbReference type="Proteomes" id="UP000694397">
    <property type="component" value="Chromosome 6"/>
</dbReference>
<feature type="domain" description="Protein phosphatase 1 regulatory subunit 26 N-terminal" evidence="2">
    <location>
        <begin position="1"/>
        <end position="217"/>
    </location>
</feature>
<feature type="compositionally biased region" description="Polar residues" evidence="1">
    <location>
        <begin position="802"/>
        <end position="813"/>
    </location>
</feature>
<feature type="region of interest" description="Disordered" evidence="1">
    <location>
        <begin position="977"/>
        <end position="999"/>
    </location>
</feature>
<feature type="region of interest" description="Disordered" evidence="1">
    <location>
        <begin position="277"/>
        <end position="299"/>
    </location>
</feature>
<feature type="region of interest" description="Disordered" evidence="1">
    <location>
        <begin position="321"/>
        <end position="379"/>
    </location>
</feature>
<dbReference type="InterPro" id="IPR026130">
    <property type="entry name" value="PPP1R26"/>
</dbReference>
<feature type="compositionally biased region" description="Basic and acidic residues" evidence="1">
    <location>
        <begin position="1037"/>
        <end position="1064"/>
    </location>
</feature>
<dbReference type="AlphaFoldDB" id="A0A8C9T2M1"/>
<evidence type="ECO:0000256" key="1">
    <source>
        <dbReference type="SAM" id="MobiDB-lite"/>
    </source>
</evidence>
<feature type="region of interest" description="Disordered" evidence="1">
    <location>
        <begin position="786"/>
        <end position="826"/>
    </location>
</feature>
<feature type="compositionally biased region" description="Basic residues" evidence="1">
    <location>
        <begin position="349"/>
        <end position="360"/>
    </location>
</feature>
<feature type="compositionally biased region" description="Basic residues" evidence="1">
    <location>
        <begin position="606"/>
        <end position="624"/>
    </location>
</feature>
<dbReference type="GO" id="GO:0004864">
    <property type="term" value="F:protein phosphatase inhibitor activity"/>
    <property type="evidence" value="ECO:0007669"/>
    <property type="project" value="InterPro"/>
</dbReference>
<keyword evidence="4" id="KW-1185">Reference proteome</keyword>
<name>A0A8C9T2M1_SCLFO</name>
<feature type="region of interest" description="Disordered" evidence="1">
    <location>
        <begin position="97"/>
        <end position="129"/>
    </location>
</feature>
<feature type="domain" description="Protein phosphatase 1 regulatory subunit 26 N-terminal" evidence="2">
    <location>
        <begin position="543"/>
        <end position="740"/>
    </location>
</feature>
<sequence length="1081" mass="120000">MFLKNVPPVAAMHTEWRPYGPARTFSLPLCFGDASSSSISATDKPLPDEVQMIIDSLRSTQSTLNMNDENNGTLQVGEAQGPGYNGKANYAVHKATQTGAPGGVRQQKQKIEAIKVEPQSQDSDSDDSVDRGIEEAIQEYLKEKGDHKQNMKLNSSPLQVSKQLRRNLTSSETPKYSNSNKILTASNLVPKSLKANHSIISEKKPVQKEKNEGSGLSCKDTDARMVKSPIDLNFHSDRVEHPVIVKEEEVLPESSSDDGIEEAIWHFQLEKIKKHRDSRNPSKVFQTKEESESSSDDGIEEAIRHYQLEKQKEKCENTTKSFKASLSKPTKGAKAAMQGSGQSSSQAIKKQKVSIKKKKTEKFSKSALPSPVTVRHSFSPPLDNHDTIGIEVSSNNTGLLQPQTPAPLKANTTAELMCAEAILDISKAVMPEAFHNTTFLTTFAQPPSVPAEDCFNLSGKKSDESSVDSDDGIEQEIRKFLESKAQMHKQYPDTKYNNKEVDEILQNKLELSQNKKVKSSLSRKRKRKEDSLKAKIEQNIHQKSTHDNYNDLKVPGTNEGALNLSRSKNEIAECLSWTERQSGEKSSSLDSDEDLDQAIKDLLKTKRKVKKKSREKKLKPRKRANLWASESSHEAESERKKIVIDNSSTNPKTFISRNLKNCKELPKHTVTDKCKVGKNNPKQQNTDKTAKLFGHVEPTFEADDHIGGITQAEEDSSSVDSDDSIEQEIRKFLAEKAKESTVRTSTPEIRDNSLNSTDFAVTRTGVVEAQQAEVSPNTPALYSCLPQSDGSLQPGYHRGDSLPSSPSNFCTTKSNKDYQTGGPREADKTLMNSDVNSVEINIQNVGPDGEKCKSIENSCISPSSNTDSKHVNQIISPRETEVFQSQCENPFHSSPLCPEKELEVSVTDKSDLHRVVNRHQAKSVLSTEAVSPTMVDSIVSRQKLGNPCAQSPEMALTIFPPNPELISAQLQVKHYKHQPAKDSCREQPAASTTSENAVHTKKDCMSFIEPAAHRAGHIQVKNLGRGEDGTCPMGEMVGRKTEKRAQVREGREEKVDERDFESEGRTSGNQWSEQTSQHHRL</sequence>